<evidence type="ECO:0000259" key="6">
    <source>
        <dbReference type="Pfam" id="PF02900"/>
    </source>
</evidence>
<evidence type="ECO:0000256" key="2">
    <source>
        <dbReference type="ARBA" id="ARBA00007581"/>
    </source>
</evidence>
<dbReference type="GO" id="GO:0008270">
    <property type="term" value="F:zinc ion binding"/>
    <property type="evidence" value="ECO:0007669"/>
    <property type="project" value="InterPro"/>
</dbReference>
<evidence type="ECO:0000256" key="3">
    <source>
        <dbReference type="ARBA" id="ARBA00022723"/>
    </source>
</evidence>
<evidence type="ECO:0000313" key="8">
    <source>
        <dbReference type="Proteomes" id="UP000397656"/>
    </source>
</evidence>
<proteinExistence type="inferred from homology"/>
<dbReference type="PANTHER" id="PTHR30096">
    <property type="entry name" value="4,5-DOPA DIOXYGENASE EXTRADIOL-LIKE PROTEIN"/>
    <property type="match status" value="1"/>
</dbReference>
<evidence type="ECO:0000256" key="5">
    <source>
        <dbReference type="ARBA" id="ARBA00023002"/>
    </source>
</evidence>
<dbReference type="Gene3D" id="3.40.830.10">
    <property type="entry name" value="LigB-like"/>
    <property type="match status" value="1"/>
</dbReference>
<dbReference type="AlphaFoldDB" id="A0A643FX42"/>
<sequence length="276" mass="29236">MSTALPVLFVSHGAPTFAIEPGLAGPQLTALGRALPVPKAVLVVSPHWETRGGVRVTASTQPETIHDFGGFPRALYEIRYPAAGHPALAERTVALLAQAGFNAGLDPRRGLDHGAWVPIRHLYPDAQVPVFQVSLPQPLDPAGALALGRALAPLREQGVLIVASGSMTHNLHEFRGHGGGDAPYVAAFTQWVREAVRSAMRTGDLQPLIDYRRLAPHAERAHPTDEHFLPLLVAIGAAGVGEPMAVIDGGITYGILSMESYVLGQFRPLAAQPIAA</sequence>
<evidence type="ECO:0000313" key="7">
    <source>
        <dbReference type="EMBL" id="QOT77974.1"/>
    </source>
</evidence>
<evidence type="ECO:0000256" key="1">
    <source>
        <dbReference type="ARBA" id="ARBA00001947"/>
    </source>
</evidence>
<dbReference type="InterPro" id="IPR004183">
    <property type="entry name" value="Xdiol_dOase_suB"/>
</dbReference>
<dbReference type="EMBL" id="CP062803">
    <property type="protein sequence ID" value="QOT77974.1"/>
    <property type="molecule type" value="Genomic_DNA"/>
</dbReference>
<dbReference type="GO" id="GO:0008198">
    <property type="term" value="F:ferrous iron binding"/>
    <property type="evidence" value="ECO:0007669"/>
    <property type="project" value="InterPro"/>
</dbReference>
<keyword evidence="5" id="KW-0560">Oxidoreductase</keyword>
<organism evidence="7 8">
    <name type="scientific">Cupriavidus basilensis</name>
    <dbReference type="NCBI Taxonomy" id="68895"/>
    <lineage>
        <taxon>Bacteria</taxon>
        <taxon>Pseudomonadati</taxon>
        <taxon>Pseudomonadota</taxon>
        <taxon>Betaproteobacteria</taxon>
        <taxon>Burkholderiales</taxon>
        <taxon>Burkholderiaceae</taxon>
        <taxon>Cupriavidus</taxon>
    </lineage>
</organism>
<dbReference type="Proteomes" id="UP000397656">
    <property type="component" value="Chromosome 1"/>
</dbReference>
<comment type="cofactor">
    <cofactor evidence="1">
        <name>Zn(2+)</name>
        <dbReference type="ChEBI" id="CHEBI:29105"/>
    </cofactor>
</comment>
<dbReference type="Pfam" id="PF02900">
    <property type="entry name" value="LigB"/>
    <property type="match status" value="1"/>
</dbReference>
<keyword evidence="3" id="KW-0479">Metal-binding</keyword>
<dbReference type="SUPFAM" id="SSF53213">
    <property type="entry name" value="LigB-like"/>
    <property type="match status" value="1"/>
</dbReference>
<comment type="similarity">
    <text evidence="2">Belongs to the DODA-type extradiol aromatic ring-opening dioxygenase family.</text>
</comment>
<dbReference type="PANTHER" id="PTHR30096:SF0">
    <property type="entry name" value="4,5-DOPA DIOXYGENASE EXTRADIOL-LIKE PROTEIN"/>
    <property type="match status" value="1"/>
</dbReference>
<name>A0A643FX42_9BURK</name>
<keyword evidence="7" id="KW-0223">Dioxygenase</keyword>
<dbReference type="GeneID" id="98400871"/>
<dbReference type="RefSeq" id="WP_150985800.1">
    <property type="nucleotide sequence ID" value="NZ_CP062803.1"/>
</dbReference>
<dbReference type="CDD" id="cd07363">
    <property type="entry name" value="45_DOPA_Dioxygenase"/>
    <property type="match status" value="1"/>
</dbReference>
<dbReference type="PIRSF" id="PIRSF006157">
    <property type="entry name" value="Doxgns_DODA"/>
    <property type="match status" value="1"/>
</dbReference>
<dbReference type="InterPro" id="IPR014436">
    <property type="entry name" value="Extradiol_dOase_DODA"/>
</dbReference>
<protein>
    <submittedName>
        <fullName evidence="7">Dioxygenase</fullName>
    </submittedName>
</protein>
<keyword evidence="4" id="KW-0862">Zinc</keyword>
<accession>A0A643FX42</accession>
<feature type="domain" description="Extradiol ring-cleavage dioxygenase class III enzyme subunit B" evidence="6">
    <location>
        <begin position="37"/>
        <end position="240"/>
    </location>
</feature>
<dbReference type="GO" id="GO:0016702">
    <property type="term" value="F:oxidoreductase activity, acting on single donors with incorporation of molecular oxygen, incorporation of two atoms of oxygen"/>
    <property type="evidence" value="ECO:0007669"/>
    <property type="project" value="UniProtKB-ARBA"/>
</dbReference>
<gene>
    <name evidence="7" type="ORF">F7R26_008135</name>
</gene>
<evidence type="ECO:0000256" key="4">
    <source>
        <dbReference type="ARBA" id="ARBA00022833"/>
    </source>
</evidence>
<reference evidence="7 8" key="1">
    <citation type="submission" date="2020-10" db="EMBL/GenBank/DDBJ databases">
        <title>Complete genome sequence of Cupriavidus basilensis CCUG 49340T.</title>
        <authorList>
            <person name="Salva-Serra F."/>
            <person name="Donoso R.A."/>
            <person name="Cho K.H."/>
            <person name="Yoo J.A."/>
            <person name="Lee K."/>
            <person name="Yoon S.-H."/>
            <person name="Perez-Pantoja D."/>
            <person name="Moore E.R.B."/>
        </authorList>
    </citation>
    <scope>NUCLEOTIDE SEQUENCE [LARGE SCALE GENOMIC DNA]</scope>
    <source>
        <strain evidence="8">CCUG 49340</strain>
    </source>
</reference>